<dbReference type="Gene3D" id="2.130.10.10">
    <property type="entry name" value="YVTN repeat-like/Quinoprotein amine dehydrogenase"/>
    <property type="match status" value="2"/>
</dbReference>
<evidence type="ECO:0000256" key="6">
    <source>
        <dbReference type="SAM" id="MobiDB-lite"/>
    </source>
</evidence>
<dbReference type="InterPro" id="IPR015943">
    <property type="entry name" value="WD40/YVTN_repeat-like_dom_sf"/>
</dbReference>
<evidence type="ECO:0000256" key="1">
    <source>
        <dbReference type="ARBA" id="ARBA00004123"/>
    </source>
</evidence>
<dbReference type="SUPFAM" id="SSF50978">
    <property type="entry name" value="WD40 repeat-like"/>
    <property type="match status" value="1"/>
</dbReference>
<feature type="repeat" description="WD" evidence="5">
    <location>
        <begin position="60"/>
        <end position="95"/>
    </location>
</feature>
<dbReference type="InterPro" id="IPR001680">
    <property type="entry name" value="WD40_rpt"/>
</dbReference>
<evidence type="ECO:0000256" key="3">
    <source>
        <dbReference type="ARBA" id="ARBA00022737"/>
    </source>
</evidence>
<dbReference type="PANTHER" id="PTHR44040:SF1">
    <property type="entry name" value="RETINOBLASTOMA-BINDING PROTEIN 5"/>
    <property type="match status" value="1"/>
</dbReference>
<evidence type="ECO:0000256" key="5">
    <source>
        <dbReference type="PROSITE-ProRule" id="PRU00221"/>
    </source>
</evidence>
<keyword evidence="2 5" id="KW-0853">WD repeat</keyword>
<dbReference type="GO" id="GO:0048188">
    <property type="term" value="C:Set1C/COMPASS complex"/>
    <property type="evidence" value="ECO:0007669"/>
    <property type="project" value="InterPro"/>
</dbReference>
<comment type="subcellular location">
    <subcellularLocation>
        <location evidence="1">Nucleus</location>
    </subcellularLocation>
</comment>
<dbReference type="Pfam" id="PF00400">
    <property type="entry name" value="WD40"/>
    <property type="match status" value="2"/>
</dbReference>
<protein>
    <submittedName>
        <fullName evidence="7">WD40 repeat-like protein</fullName>
    </submittedName>
</protein>
<feature type="compositionally biased region" description="Basic and acidic residues" evidence="6">
    <location>
        <begin position="161"/>
        <end position="172"/>
    </location>
</feature>
<dbReference type="PROSITE" id="PS50082">
    <property type="entry name" value="WD_REPEATS_2"/>
    <property type="match status" value="2"/>
</dbReference>
<dbReference type="EMBL" id="BPQB01000001">
    <property type="protein sequence ID" value="GJE84794.1"/>
    <property type="molecule type" value="Genomic_DNA"/>
</dbReference>
<sequence length="461" mass="52442">MNGKLGDPFTITYPTQVQTSLHSQATFARFDPSGRFVAAGRADGSARIWDLDTKSTVRWLEGHVKGVTAVDWSRNSRYVLTASKDWNVVLWDLASEIDPPKRKNIIRFDAPVASASFHPRNRHILLVLLTPGDAYIVDMRRQHRSRVELCEVQEDSDEEDQGHPKQSRRDGPHASAYFPSDRLHRSMPTVARFDPSGKHVFIGTSNGHLLVFNTRTKTMIARHKIAGAGSIKSFEFAKNGRRLVTNSQDRTLRQFTLPLYAPPSADGTYIEQELEPTYRFSDPINRVAWHGMCYSPDGEWLAGGAADNATHKIYIWDVGNDGQFVTALDGGREPLVHLHWHPHKPAIASTTNQGNVLIWHCPMPERWGAFAGGFEEVDENIEYEEREDEFDIEDEHEAALRRQKEEEEEVDIHSVVVEKRGDYWKWNAADDEDIAWADDEPDDDHAGWKLKILLEEEEPMA</sequence>
<dbReference type="InterPro" id="IPR037850">
    <property type="entry name" value="RBBP5/Swd1"/>
</dbReference>
<dbReference type="PROSITE" id="PS00678">
    <property type="entry name" value="WD_REPEATS_1"/>
    <property type="match status" value="2"/>
</dbReference>
<dbReference type="AlphaFoldDB" id="A0A9P3FYT4"/>
<dbReference type="PANTHER" id="PTHR44040">
    <property type="entry name" value="RETINOBLASTOMA-BINDING PROTEIN 5"/>
    <property type="match status" value="1"/>
</dbReference>
<dbReference type="SMART" id="SM00320">
    <property type="entry name" value="WD40"/>
    <property type="match status" value="6"/>
</dbReference>
<keyword evidence="4" id="KW-0539">Nucleus</keyword>
<feature type="compositionally biased region" description="Acidic residues" evidence="6">
    <location>
        <begin position="151"/>
        <end position="160"/>
    </location>
</feature>
<keyword evidence="3" id="KW-0677">Repeat</keyword>
<keyword evidence="8" id="KW-1185">Reference proteome</keyword>
<feature type="region of interest" description="Disordered" evidence="6">
    <location>
        <begin position="150"/>
        <end position="181"/>
    </location>
</feature>
<evidence type="ECO:0000256" key="2">
    <source>
        <dbReference type="ARBA" id="ARBA00022574"/>
    </source>
</evidence>
<name>A0A9P3FYT4_9APHY</name>
<feature type="repeat" description="WD" evidence="5">
    <location>
        <begin position="30"/>
        <end position="59"/>
    </location>
</feature>
<evidence type="ECO:0000313" key="7">
    <source>
        <dbReference type="EMBL" id="GJE84794.1"/>
    </source>
</evidence>
<evidence type="ECO:0000256" key="4">
    <source>
        <dbReference type="ARBA" id="ARBA00023242"/>
    </source>
</evidence>
<dbReference type="Proteomes" id="UP000703269">
    <property type="component" value="Unassembled WGS sequence"/>
</dbReference>
<dbReference type="OrthoDB" id="196858at2759"/>
<gene>
    <name evidence="7" type="ORF">PsYK624_008700</name>
</gene>
<reference evidence="7 8" key="1">
    <citation type="submission" date="2021-08" db="EMBL/GenBank/DDBJ databases">
        <title>Draft Genome Sequence of Phanerochaete sordida strain YK-624.</title>
        <authorList>
            <person name="Mori T."/>
            <person name="Dohra H."/>
            <person name="Suzuki T."/>
            <person name="Kawagishi H."/>
            <person name="Hirai H."/>
        </authorList>
    </citation>
    <scope>NUCLEOTIDE SEQUENCE [LARGE SCALE GENOMIC DNA]</scope>
    <source>
        <strain evidence="7 8">YK-624</strain>
    </source>
</reference>
<dbReference type="InterPro" id="IPR036322">
    <property type="entry name" value="WD40_repeat_dom_sf"/>
</dbReference>
<proteinExistence type="predicted"/>
<dbReference type="InterPro" id="IPR019775">
    <property type="entry name" value="WD40_repeat_CS"/>
</dbReference>
<evidence type="ECO:0000313" key="8">
    <source>
        <dbReference type="Proteomes" id="UP000703269"/>
    </source>
</evidence>
<accession>A0A9P3FYT4</accession>
<comment type="caution">
    <text evidence="7">The sequence shown here is derived from an EMBL/GenBank/DDBJ whole genome shotgun (WGS) entry which is preliminary data.</text>
</comment>
<organism evidence="7 8">
    <name type="scientific">Phanerochaete sordida</name>
    <dbReference type="NCBI Taxonomy" id="48140"/>
    <lineage>
        <taxon>Eukaryota</taxon>
        <taxon>Fungi</taxon>
        <taxon>Dikarya</taxon>
        <taxon>Basidiomycota</taxon>
        <taxon>Agaricomycotina</taxon>
        <taxon>Agaricomycetes</taxon>
        <taxon>Polyporales</taxon>
        <taxon>Phanerochaetaceae</taxon>
        <taxon>Phanerochaete</taxon>
    </lineage>
</organism>
<dbReference type="PROSITE" id="PS50294">
    <property type="entry name" value="WD_REPEATS_REGION"/>
    <property type="match status" value="1"/>
</dbReference>